<dbReference type="AlphaFoldDB" id="A0A1H4D3W5"/>
<name>A0A1H4D3W5_9BACT</name>
<protein>
    <submittedName>
        <fullName evidence="1">Uncharacterized protein</fullName>
    </submittedName>
</protein>
<accession>A0A1H4D3W5</accession>
<sequence>MFCEEKLNELKKEFPATDFKDPFYEGPAIIEKIIQKLFEKRITGDLDLFERIKDKTLIKKCTVTQLFGEVIPALGTSSNYWLLLLSKYGVPNRVYDCKSVAISKIAGMLYPLSFSVADKKYNWAICFKGENNEVEIYKSKNAITPLG</sequence>
<dbReference type="Proteomes" id="UP000199656">
    <property type="component" value="Unassembled WGS sequence"/>
</dbReference>
<gene>
    <name evidence="1" type="ORF">SAMN05660909_02937</name>
</gene>
<dbReference type="EMBL" id="FNRL01000012">
    <property type="protein sequence ID" value="SEA67226.1"/>
    <property type="molecule type" value="Genomic_DNA"/>
</dbReference>
<proteinExistence type="predicted"/>
<keyword evidence="2" id="KW-1185">Reference proteome</keyword>
<dbReference type="RefSeq" id="WP_089762678.1">
    <property type="nucleotide sequence ID" value="NZ_BKAT01000018.1"/>
</dbReference>
<organism evidence="1 2">
    <name type="scientific">Chitinophaga terrae</name>
    <name type="common">ex Kim and Jung 2007</name>
    <dbReference type="NCBI Taxonomy" id="408074"/>
    <lineage>
        <taxon>Bacteria</taxon>
        <taxon>Pseudomonadati</taxon>
        <taxon>Bacteroidota</taxon>
        <taxon>Chitinophagia</taxon>
        <taxon>Chitinophagales</taxon>
        <taxon>Chitinophagaceae</taxon>
        <taxon>Chitinophaga</taxon>
    </lineage>
</organism>
<evidence type="ECO:0000313" key="2">
    <source>
        <dbReference type="Proteomes" id="UP000199656"/>
    </source>
</evidence>
<dbReference type="OrthoDB" id="960291at2"/>
<reference evidence="2" key="1">
    <citation type="submission" date="2016-10" db="EMBL/GenBank/DDBJ databases">
        <authorList>
            <person name="Varghese N."/>
            <person name="Submissions S."/>
        </authorList>
    </citation>
    <scope>NUCLEOTIDE SEQUENCE [LARGE SCALE GENOMIC DNA]</scope>
    <source>
        <strain evidence="2">DSM 23920</strain>
    </source>
</reference>
<evidence type="ECO:0000313" key="1">
    <source>
        <dbReference type="EMBL" id="SEA67226.1"/>
    </source>
</evidence>